<dbReference type="FunFam" id="2.40.10.10:FF:000010">
    <property type="entry name" value="Kallikrein related peptidase 11"/>
    <property type="match status" value="1"/>
</dbReference>
<dbReference type="CDD" id="cd00190">
    <property type="entry name" value="Tryp_SPc"/>
    <property type="match status" value="1"/>
</dbReference>
<evidence type="ECO:0000313" key="8">
    <source>
        <dbReference type="EMBL" id="NXV59326.1"/>
    </source>
</evidence>
<dbReference type="PRINTS" id="PR00722">
    <property type="entry name" value="CHYMOTRYPSIN"/>
</dbReference>
<reference evidence="8 9" key="1">
    <citation type="submission" date="2019-09" db="EMBL/GenBank/DDBJ databases">
        <title>Bird 10,000 Genomes (B10K) Project - Family phase.</title>
        <authorList>
            <person name="Zhang G."/>
        </authorList>
    </citation>
    <scope>NUCLEOTIDE SEQUENCE [LARGE SCALE GENOMIC DNA]</scope>
    <source>
        <strain evidence="8">OUT-0049</strain>
        <tissue evidence="8">Muscle</tissue>
    </source>
</reference>
<evidence type="ECO:0000313" key="9">
    <source>
        <dbReference type="Proteomes" id="UP000553862"/>
    </source>
</evidence>
<keyword evidence="3 6" id="KW-0378">Hydrolase</keyword>
<feature type="non-terminal residue" evidence="8">
    <location>
        <position position="223"/>
    </location>
</feature>
<proteinExistence type="inferred from homology"/>
<evidence type="ECO:0000256" key="2">
    <source>
        <dbReference type="ARBA" id="ARBA00022670"/>
    </source>
</evidence>
<evidence type="ECO:0000256" key="6">
    <source>
        <dbReference type="RuleBase" id="RU363034"/>
    </source>
</evidence>
<dbReference type="PROSITE" id="PS00135">
    <property type="entry name" value="TRYPSIN_SER"/>
    <property type="match status" value="1"/>
</dbReference>
<dbReference type="InterPro" id="IPR018114">
    <property type="entry name" value="TRYPSIN_HIS"/>
</dbReference>
<evidence type="ECO:0000256" key="4">
    <source>
        <dbReference type="ARBA" id="ARBA00022825"/>
    </source>
</evidence>
<keyword evidence="2 6" id="KW-0645">Protease</keyword>
<dbReference type="SUPFAM" id="SSF50494">
    <property type="entry name" value="Trypsin-like serine proteases"/>
    <property type="match status" value="1"/>
</dbReference>
<dbReference type="InterPro" id="IPR001314">
    <property type="entry name" value="Peptidase_S1A"/>
</dbReference>
<dbReference type="Proteomes" id="UP000553862">
    <property type="component" value="Unassembled WGS sequence"/>
</dbReference>
<sequence length="223" mass="23636">EEDESRIIGGRPCSVAQRPFQVALIKRGQILCGGSLVAAQWVLTAAHCKQPIRDLQVLIGTNTLRAGTGQVRRVSRLQVHPGYNPRRNDNDFMLLRLDAPVRFGPRVKKIRPAPRCPRAGQNCSVSGWGTTKSPGGTWAQVCVPGVPVPVPGVCQVCNMFCAGVPQGGVDSCQGDSGGPLVCGGYLQGVVSWGLAVCGQRGNPGVYSNVCRATPWIRRVIGAG</sequence>
<keyword evidence="9" id="KW-1185">Reference proteome</keyword>
<dbReference type="SMART" id="SM00020">
    <property type="entry name" value="Tryp_SPc"/>
    <property type="match status" value="1"/>
</dbReference>
<comment type="caution">
    <text evidence="8">The sequence shown here is derived from an EMBL/GenBank/DDBJ whole genome shotgun (WGS) entry which is preliminary data.</text>
</comment>
<dbReference type="PANTHER" id="PTHR24271:SF47">
    <property type="entry name" value="KALLIKREIN-1"/>
    <property type="match status" value="1"/>
</dbReference>
<accession>A0A7L3V6P8</accession>
<dbReference type="GO" id="GO:0004252">
    <property type="term" value="F:serine-type endopeptidase activity"/>
    <property type="evidence" value="ECO:0007669"/>
    <property type="project" value="InterPro"/>
</dbReference>
<evidence type="ECO:0000256" key="5">
    <source>
        <dbReference type="ARBA" id="ARBA00023157"/>
    </source>
</evidence>
<dbReference type="InterPro" id="IPR043504">
    <property type="entry name" value="Peptidase_S1_PA_chymotrypsin"/>
</dbReference>
<gene>
    <name evidence="8" type="primary">Klk14_3</name>
    <name evidence="8" type="ORF">MOLATE_R16903</name>
</gene>
<dbReference type="GO" id="GO:0006508">
    <property type="term" value="P:proteolysis"/>
    <property type="evidence" value="ECO:0007669"/>
    <property type="project" value="UniProtKB-KW"/>
</dbReference>
<feature type="domain" description="Peptidase S1" evidence="7">
    <location>
        <begin position="7"/>
        <end position="221"/>
    </location>
</feature>
<protein>
    <submittedName>
        <fullName evidence="8">KLK14 protein</fullName>
    </submittedName>
</protein>
<keyword evidence="5" id="KW-1015">Disulfide bond</keyword>
<dbReference type="InterPro" id="IPR001254">
    <property type="entry name" value="Trypsin_dom"/>
</dbReference>
<dbReference type="PANTHER" id="PTHR24271">
    <property type="entry name" value="KALLIKREIN-RELATED"/>
    <property type="match status" value="1"/>
</dbReference>
<dbReference type="GO" id="GO:0030141">
    <property type="term" value="C:secretory granule"/>
    <property type="evidence" value="ECO:0007669"/>
    <property type="project" value="TreeGrafter"/>
</dbReference>
<evidence type="ECO:0000256" key="3">
    <source>
        <dbReference type="ARBA" id="ARBA00022801"/>
    </source>
</evidence>
<dbReference type="PROSITE" id="PS00134">
    <property type="entry name" value="TRYPSIN_HIS"/>
    <property type="match status" value="1"/>
</dbReference>
<dbReference type="InterPro" id="IPR009003">
    <property type="entry name" value="Peptidase_S1_PA"/>
</dbReference>
<dbReference type="Gene3D" id="2.40.10.10">
    <property type="entry name" value="Trypsin-like serine proteases"/>
    <property type="match status" value="1"/>
</dbReference>
<feature type="non-terminal residue" evidence="8">
    <location>
        <position position="1"/>
    </location>
</feature>
<dbReference type="EMBL" id="VZUF01141740">
    <property type="protein sequence ID" value="NXV59326.1"/>
    <property type="molecule type" value="Genomic_DNA"/>
</dbReference>
<organism evidence="8 9">
    <name type="scientific">Molothrus ater</name>
    <name type="common">Brown-headed cowbird</name>
    <dbReference type="NCBI Taxonomy" id="84834"/>
    <lineage>
        <taxon>Eukaryota</taxon>
        <taxon>Metazoa</taxon>
        <taxon>Chordata</taxon>
        <taxon>Craniata</taxon>
        <taxon>Vertebrata</taxon>
        <taxon>Euteleostomi</taxon>
        <taxon>Archelosauria</taxon>
        <taxon>Archosauria</taxon>
        <taxon>Dinosauria</taxon>
        <taxon>Saurischia</taxon>
        <taxon>Theropoda</taxon>
        <taxon>Coelurosauria</taxon>
        <taxon>Aves</taxon>
        <taxon>Neognathae</taxon>
        <taxon>Neoaves</taxon>
        <taxon>Telluraves</taxon>
        <taxon>Australaves</taxon>
        <taxon>Passeriformes</taxon>
        <taxon>Passeroidea</taxon>
        <taxon>Icteridae</taxon>
        <taxon>Molothrus</taxon>
    </lineage>
</organism>
<comment type="similarity">
    <text evidence="1">Belongs to the peptidase S1 family. Snake venom subfamily.</text>
</comment>
<dbReference type="Pfam" id="PF00089">
    <property type="entry name" value="Trypsin"/>
    <property type="match status" value="1"/>
</dbReference>
<evidence type="ECO:0000256" key="1">
    <source>
        <dbReference type="ARBA" id="ARBA00009228"/>
    </source>
</evidence>
<evidence type="ECO:0000259" key="7">
    <source>
        <dbReference type="PROSITE" id="PS50240"/>
    </source>
</evidence>
<dbReference type="InterPro" id="IPR033116">
    <property type="entry name" value="TRYPSIN_SER"/>
</dbReference>
<dbReference type="AlphaFoldDB" id="A0A7L3V6P8"/>
<dbReference type="PROSITE" id="PS50240">
    <property type="entry name" value="TRYPSIN_DOM"/>
    <property type="match status" value="1"/>
</dbReference>
<name>A0A7L3V6P8_MOLAT</name>
<keyword evidence="4 6" id="KW-0720">Serine protease</keyword>